<evidence type="ECO:0000313" key="4">
    <source>
        <dbReference type="Proteomes" id="UP001372834"/>
    </source>
</evidence>
<dbReference type="SUPFAM" id="SSF57625">
    <property type="entry name" value="Invertebrate chitin-binding proteins"/>
    <property type="match status" value="1"/>
</dbReference>
<evidence type="ECO:0000256" key="1">
    <source>
        <dbReference type="SAM" id="SignalP"/>
    </source>
</evidence>
<dbReference type="InterPro" id="IPR002557">
    <property type="entry name" value="Chitin-bd_dom"/>
</dbReference>
<keyword evidence="1" id="KW-0732">Signal</keyword>
<dbReference type="Proteomes" id="UP001372834">
    <property type="component" value="Unassembled WGS sequence"/>
</dbReference>
<proteinExistence type="predicted"/>
<comment type="caution">
    <text evidence="3">The sequence shown here is derived from an EMBL/GenBank/DDBJ whole genome shotgun (WGS) entry which is preliminary data.</text>
</comment>
<reference evidence="3 4" key="1">
    <citation type="submission" date="2023-10" db="EMBL/GenBank/DDBJ databases">
        <title>Genomes of two closely related lineages of the louse Polyplax serrata with different host specificities.</title>
        <authorList>
            <person name="Martinu J."/>
            <person name="Tarabai H."/>
            <person name="Stefka J."/>
            <person name="Hypsa V."/>
        </authorList>
    </citation>
    <scope>NUCLEOTIDE SEQUENCE [LARGE SCALE GENOMIC DNA]</scope>
    <source>
        <strain evidence="3">HR10_N</strain>
    </source>
</reference>
<feature type="domain" description="Chitin-binding type-2" evidence="2">
    <location>
        <begin position="63"/>
        <end position="122"/>
    </location>
</feature>
<dbReference type="InterPro" id="IPR036508">
    <property type="entry name" value="Chitin-bd_dom_sf"/>
</dbReference>
<dbReference type="EMBL" id="JAWJWE010000001">
    <property type="protein sequence ID" value="KAK6645487.1"/>
    <property type="molecule type" value="Genomic_DNA"/>
</dbReference>
<dbReference type="GO" id="GO:0005576">
    <property type="term" value="C:extracellular region"/>
    <property type="evidence" value="ECO:0007669"/>
    <property type="project" value="InterPro"/>
</dbReference>
<name>A0AAN8SIJ1_POLSC</name>
<evidence type="ECO:0000259" key="2">
    <source>
        <dbReference type="PROSITE" id="PS50940"/>
    </source>
</evidence>
<organism evidence="3 4">
    <name type="scientific">Polyplax serrata</name>
    <name type="common">Common mouse louse</name>
    <dbReference type="NCBI Taxonomy" id="468196"/>
    <lineage>
        <taxon>Eukaryota</taxon>
        <taxon>Metazoa</taxon>
        <taxon>Ecdysozoa</taxon>
        <taxon>Arthropoda</taxon>
        <taxon>Hexapoda</taxon>
        <taxon>Insecta</taxon>
        <taxon>Pterygota</taxon>
        <taxon>Neoptera</taxon>
        <taxon>Paraneoptera</taxon>
        <taxon>Psocodea</taxon>
        <taxon>Troctomorpha</taxon>
        <taxon>Phthiraptera</taxon>
        <taxon>Anoplura</taxon>
        <taxon>Polyplacidae</taxon>
        <taxon>Polyplax</taxon>
    </lineage>
</organism>
<accession>A0AAN8SIJ1</accession>
<sequence>MMKTVLSVLLLVALSHQVPLEGENAIQGVEVTTNEAPTTTDDTVKMTTEVEIEEPELPEITPFGVCPEEDVDFPTYLSDMKNCSVFYQCAHGVPFRMTCRFPLEFNPVFKVCDYPFASGCLLRERREEKEKYETMTMILMRNRMHGDYIGKCKQSDAGRKVRNE</sequence>
<dbReference type="AlphaFoldDB" id="A0AAN8SIJ1"/>
<feature type="signal peptide" evidence="1">
    <location>
        <begin position="1"/>
        <end position="17"/>
    </location>
</feature>
<feature type="chain" id="PRO_5042834827" description="Chitin-binding type-2 domain-containing protein" evidence="1">
    <location>
        <begin position="18"/>
        <end position="164"/>
    </location>
</feature>
<protein>
    <recommendedName>
        <fullName evidence="2">Chitin-binding type-2 domain-containing protein</fullName>
    </recommendedName>
</protein>
<evidence type="ECO:0000313" key="3">
    <source>
        <dbReference type="EMBL" id="KAK6645487.1"/>
    </source>
</evidence>
<dbReference type="Gene3D" id="2.170.140.10">
    <property type="entry name" value="Chitin binding domain"/>
    <property type="match status" value="1"/>
</dbReference>
<dbReference type="PROSITE" id="PS50940">
    <property type="entry name" value="CHIT_BIND_II"/>
    <property type="match status" value="1"/>
</dbReference>
<dbReference type="SMART" id="SM00494">
    <property type="entry name" value="ChtBD2"/>
    <property type="match status" value="1"/>
</dbReference>
<dbReference type="GO" id="GO:0008061">
    <property type="term" value="F:chitin binding"/>
    <property type="evidence" value="ECO:0007669"/>
    <property type="project" value="InterPro"/>
</dbReference>
<gene>
    <name evidence="3" type="ORF">RUM43_001764</name>
</gene>
<dbReference type="Pfam" id="PF01607">
    <property type="entry name" value="CBM_14"/>
    <property type="match status" value="1"/>
</dbReference>